<accession>A0A9N9BJA9</accession>
<sequence>MKDNTFQYDNIFDATCDTVHVTLWMIFQFQYSALANVNEESLENPNLFDRKQKFDVEYLDAIIKKHIDSALFVTPPNVVILEPGEAPSKNEYVHLAVDMFLEDFEIRVEAGGSSSVQAPELINMKVEEINPELINMEVENINKEDLQLIPLSEISLFFRSTLQTSRPTKYKSTAVEKQYLK</sequence>
<comment type="caution">
    <text evidence="1">The sequence shown here is derived from an EMBL/GenBank/DDBJ whole genome shotgun (WGS) entry which is preliminary data.</text>
</comment>
<dbReference type="Proteomes" id="UP000789831">
    <property type="component" value="Unassembled WGS sequence"/>
</dbReference>
<reference evidence="1" key="1">
    <citation type="submission" date="2021-06" db="EMBL/GenBank/DDBJ databases">
        <authorList>
            <person name="Kallberg Y."/>
            <person name="Tangrot J."/>
            <person name="Rosling A."/>
        </authorList>
    </citation>
    <scope>NUCLEOTIDE SEQUENCE</scope>
    <source>
        <strain evidence="1">MT106</strain>
    </source>
</reference>
<evidence type="ECO:0000313" key="2">
    <source>
        <dbReference type="Proteomes" id="UP000789831"/>
    </source>
</evidence>
<dbReference type="AlphaFoldDB" id="A0A9N9BJA9"/>
<organism evidence="1 2">
    <name type="scientific">Ambispora gerdemannii</name>
    <dbReference type="NCBI Taxonomy" id="144530"/>
    <lineage>
        <taxon>Eukaryota</taxon>
        <taxon>Fungi</taxon>
        <taxon>Fungi incertae sedis</taxon>
        <taxon>Mucoromycota</taxon>
        <taxon>Glomeromycotina</taxon>
        <taxon>Glomeromycetes</taxon>
        <taxon>Archaeosporales</taxon>
        <taxon>Ambisporaceae</taxon>
        <taxon>Ambispora</taxon>
    </lineage>
</organism>
<keyword evidence="2" id="KW-1185">Reference proteome</keyword>
<dbReference type="EMBL" id="CAJVPL010001342">
    <property type="protein sequence ID" value="CAG8566132.1"/>
    <property type="molecule type" value="Genomic_DNA"/>
</dbReference>
<evidence type="ECO:0000313" key="1">
    <source>
        <dbReference type="EMBL" id="CAG8566132.1"/>
    </source>
</evidence>
<proteinExistence type="predicted"/>
<protein>
    <submittedName>
        <fullName evidence="1">2202_t:CDS:1</fullName>
    </submittedName>
</protein>
<name>A0A9N9BJA9_9GLOM</name>
<gene>
    <name evidence="1" type="ORF">AGERDE_LOCUS7400</name>
</gene>
<dbReference type="OrthoDB" id="2434888at2759"/>